<sequence>MIRPANAQPTGDRQLPTVSEPVLPSTMHALSSFATRARENAHGRLHPDTRRQRRSQRAYLTRRNSAESHTGAHSRTGSPRRSPSPSRQMSPLRSFLGRLSPRGRAQSREEPFVPVDPFRLHPQLSLKMFVRCWGERARPSDVEVGTPRSQLDMPLTCACVPLFGSSRFHNTHLLVFDTLPRQLYLHSQLRLPSLYFSRVARIFEDAAVSRPEIQRIIVACEPVETENGHTRTGSIVLPFPEEWVPPNVSPALARFKHSWENFVDSLVREWKTLNVLSALLLAILTLLQLQDAASDPLTRTASLCSLVSALMSLSYGILYIIRFGNMRSMYRASRWAEDAQKTETAIFWNVWVLLALPGVWLAWSVLAFVVAIMSLVWRTGASGESHPALSREQEFGPRVGITCQLLLGLVYFALVMRTFKSYGGTGRRARVMPGLTDVPIETETRFERTTGRERERDHPGTGLTRENEEGARDRAWGRIGDSMREKGNPPANKLGLIDMDRKQEVAVTRSGDAPVSESFSSMGM</sequence>
<dbReference type="Proteomes" id="UP001207468">
    <property type="component" value="Unassembled WGS sequence"/>
</dbReference>
<gene>
    <name evidence="1" type="ORF">F5148DRAFT_494869</name>
</gene>
<organism evidence="1 2">
    <name type="scientific">Russula earlei</name>
    <dbReference type="NCBI Taxonomy" id="71964"/>
    <lineage>
        <taxon>Eukaryota</taxon>
        <taxon>Fungi</taxon>
        <taxon>Dikarya</taxon>
        <taxon>Basidiomycota</taxon>
        <taxon>Agaricomycotina</taxon>
        <taxon>Agaricomycetes</taxon>
        <taxon>Russulales</taxon>
        <taxon>Russulaceae</taxon>
        <taxon>Russula</taxon>
    </lineage>
</organism>
<keyword evidence="2" id="KW-1185">Reference proteome</keyword>
<evidence type="ECO:0000313" key="2">
    <source>
        <dbReference type="Proteomes" id="UP001207468"/>
    </source>
</evidence>
<protein>
    <submittedName>
        <fullName evidence="1">Uncharacterized protein</fullName>
    </submittedName>
</protein>
<accession>A0ACC0TXP9</accession>
<name>A0ACC0TXP9_9AGAM</name>
<reference evidence="1" key="1">
    <citation type="submission" date="2021-03" db="EMBL/GenBank/DDBJ databases">
        <title>Evolutionary priming and transition to the ectomycorrhizal habit in an iconic lineage of mushroom-forming fungi: is preadaptation a requirement?</title>
        <authorList>
            <consortium name="DOE Joint Genome Institute"/>
            <person name="Looney B.P."/>
            <person name="Miyauchi S."/>
            <person name="Morin E."/>
            <person name="Drula E."/>
            <person name="Courty P.E."/>
            <person name="Chicoki N."/>
            <person name="Fauchery L."/>
            <person name="Kohler A."/>
            <person name="Kuo A."/>
            <person name="LaButti K."/>
            <person name="Pangilinan J."/>
            <person name="Lipzen A."/>
            <person name="Riley R."/>
            <person name="Andreopoulos W."/>
            <person name="He G."/>
            <person name="Johnson J."/>
            <person name="Barry K.W."/>
            <person name="Grigoriev I.V."/>
            <person name="Nagy L."/>
            <person name="Hibbett D."/>
            <person name="Henrissat B."/>
            <person name="Matheny P.B."/>
            <person name="Labbe J."/>
            <person name="Martin A.F."/>
        </authorList>
    </citation>
    <scope>NUCLEOTIDE SEQUENCE</scope>
    <source>
        <strain evidence="1">BPL698</strain>
    </source>
</reference>
<dbReference type="EMBL" id="JAGFNK010000322">
    <property type="protein sequence ID" value="KAI9452932.1"/>
    <property type="molecule type" value="Genomic_DNA"/>
</dbReference>
<comment type="caution">
    <text evidence="1">The sequence shown here is derived from an EMBL/GenBank/DDBJ whole genome shotgun (WGS) entry which is preliminary data.</text>
</comment>
<evidence type="ECO:0000313" key="1">
    <source>
        <dbReference type="EMBL" id="KAI9452932.1"/>
    </source>
</evidence>
<proteinExistence type="predicted"/>